<gene>
    <name evidence="1" type="ORF">OUZ56_009455</name>
</gene>
<protein>
    <submittedName>
        <fullName evidence="1">Uncharacterized protein</fullName>
    </submittedName>
</protein>
<evidence type="ECO:0000313" key="2">
    <source>
        <dbReference type="Proteomes" id="UP001234178"/>
    </source>
</evidence>
<dbReference type="EMBL" id="JAOYFB010000037">
    <property type="protein sequence ID" value="KAK4024065.1"/>
    <property type="molecule type" value="Genomic_DNA"/>
</dbReference>
<comment type="caution">
    <text evidence="1">The sequence shown here is derived from an EMBL/GenBank/DDBJ whole genome shotgun (WGS) entry which is preliminary data.</text>
</comment>
<keyword evidence="2" id="KW-1185">Reference proteome</keyword>
<sequence>MNLHILVFGKNHGCTHFTLQLEYGPVVVLSEWTHDLNLLFGFVKVIPIYNNTVVPALKIIYHPWLCGWVSAWETEDLESISTFENNLFKETNVSSSNLRFLLNIFLQSFQ</sequence>
<reference evidence="1 2" key="1">
    <citation type="journal article" date="2023" name="Nucleic Acids Res.">
        <title>The hologenome of Daphnia magna reveals possible DNA methylation and microbiome-mediated evolution of the host genome.</title>
        <authorList>
            <person name="Chaturvedi A."/>
            <person name="Li X."/>
            <person name="Dhandapani V."/>
            <person name="Marshall H."/>
            <person name="Kissane S."/>
            <person name="Cuenca-Cambronero M."/>
            <person name="Asole G."/>
            <person name="Calvet F."/>
            <person name="Ruiz-Romero M."/>
            <person name="Marangio P."/>
            <person name="Guigo R."/>
            <person name="Rago D."/>
            <person name="Mirbahai L."/>
            <person name="Eastwood N."/>
            <person name="Colbourne J.K."/>
            <person name="Zhou J."/>
            <person name="Mallon E."/>
            <person name="Orsini L."/>
        </authorList>
    </citation>
    <scope>NUCLEOTIDE SEQUENCE [LARGE SCALE GENOMIC DNA]</scope>
    <source>
        <strain evidence="1">LRV0_1</strain>
    </source>
</reference>
<name>A0ABR0AG08_9CRUS</name>
<organism evidence="1 2">
    <name type="scientific">Daphnia magna</name>
    <dbReference type="NCBI Taxonomy" id="35525"/>
    <lineage>
        <taxon>Eukaryota</taxon>
        <taxon>Metazoa</taxon>
        <taxon>Ecdysozoa</taxon>
        <taxon>Arthropoda</taxon>
        <taxon>Crustacea</taxon>
        <taxon>Branchiopoda</taxon>
        <taxon>Diplostraca</taxon>
        <taxon>Cladocera</taxon>
        <taxon>Anomopoda</taxon>
        <taxon>Daphniidae</taxon>
        <taxon>Daphnia</taxon>
    </lineage>
</organism>
<proteinExistence type="predicted"/>
<accession>A0ABR0AG08</accession>
<evidence type="ECO:0000313" key="1">
    <source>
        <dbReference type="EMBL" id="KAK4024065.1"/>
    </source>
</evidence>
<dbReference type="Proteomes" id="UP001234178">
    <property type="component" value="Unassembled WGS sequence"/>
</dbReference>